<keyword evidence="9 11" id="KW-0472">Membrane</keyword>
<dbReference type="EC" id="2.4.1.17" evidence="3"/>
<keyword evidence="5" id="KW-0808">Transferase</keyword>
<name>A0A811K532_9BILA</name>
<feature type="chain" id="PRO_5035594582" description="glucuronosyltransferase" evidence="12">
    <location>
        <begin position="18"/>
        <end position="525"/>
    </location>
</feature>
<sequence length="525" mass="59108">MKGLLVFLLLWVTCSDAFKILLYSPNYSRSHINFIGKLADLYIDAGHEAVVFRPELLDDDPNILINGTKARVIWFKKRFESGYSAGTLQSDAWTMGNDGIIKTLTSGWKVMQKLGATNTKMCDQILDDDQLVHDLKAENFDIGLIQIFDVCGAGLFKKIGLEKFVLASSMPLSTSISAAFGLPYSLSYVPDFLPTVRDYGSFVKRVSNILGFAFTKGVLMAAFQGYQVVSVQKHFPEFTADRALGNASLLFVNSDEHVEYPRPISHKVVYIGGFALSDPKPLKNPYKEVLDEAKNGAILISFGSIAQSVKMPNATKQAFVDTFKAFPDIKFIWKYEQPDDDVANGLDNVIKSKWVPQTDILDHKNVVAFVTHGGMNSVSEASHFGVPMYCIFLFGDQFRNCKMVQEKGLGLVGKKGELTKDVVFEALKELINNKSYYQKARAIAEMIKGKPMQPAERVLKYTQYAATYDVKQVLELEGRHQNVIEFYNIDVYLVFLTILWLVPYVFYKLVRCCCCRRKAVKSKRE</sequence>
<comment type="subcellular location">
    <subcellularLocation>
        <location evidence="1">Membrane</location>
        <topology evidence="1">Single-pass membrane protein</topology>
    </subcellularLocation>
</comment>
<comment type="catalytic activity">
    <reaction evidence="10">
        <text>glucuronate acceptor + UDP-alpha-D-glucuronate = acceptor beta-D-glucuronoside + UDP + H(+)</text>
        <dbReference type="Rhea" id="RHEA:21032"/>
        <dbReference type="ChEBI" id="CHEBI:15378"/>
        <dbReference type="ChEBI" id="CHEBI:58052"/>
        <dbReference type="ChEBI" id="CHEBI:58223"/>
        <dbReference type="ChEBI" id="CHEBI:132367"/>
        <dbReference type="ChEBI" id="CHEBI:132368"/>
        <dbReference type="EC" id="2.4.1.17"/>
    </reaction>
</comment>
<keyword evidence="8 11" id="KW-1133">Transmembrane helix</keyword>
<feature type="transmembrane region" description="Helical" evidence="11">
    <location>
        <begin position="491"/>
        <end position="510"/>
    </location>
</feature>
<evidence type="ECO:0000256" key="6">
    <source>
        <dbReference type="ARBA" id="ARBA00022692"/>
    </source>
</evidence>
<gene>
    <name evidence="13" type="ORF">BOKJ2_LOCUS3234</name>
</gene>
<comment type="similarity">
    <text evidence="2">Belongs to the UDP-glycosyltransferase family.</text>
</comment>
<protein>
    <recommendedName>
        <fullName evidence="3">glucuronosyltransferase</fullName>
        <ecNumber evidence="3">2.4.1.17</ecNumber>
    </recommendedName>
</protein>
<feature type="signal peptide" evidence="12">
    <location>
        <begin position="1"/>
        <end position="17"/>
    </location>
</feature>
<dbReference type="GO" id="GO:0016020">
    <property type="term" value="C:membrane"/>
    <property type="evidence" value="ECO:0007669"/>
    <property type="project" value="UniProtKB-SubCell"/>
</dbReference>
<keyword evidence="14" id="KW-1185">Reference proteome</keyword>
<dbReference type="InterPro" id="IPR050271">
    <property type="entry name" value="UDP-glycosyltransferase"/>
</dbReference>
<evidence type="ECO:0000256" key="4">
    <source>
        <dbReference type="ARBA" id="ARBA00022676"/>
    </source>
</evidence>
<evidence type="ECO:0000256" key="7">
    <source>
        <dbReference type="ARBA" id="ARBA00022729"/>
    </source>
</evidence>
<keyword evidence="6 11" id="KW-0812">Transmembrane</keyword>
<evidence type="ECO:0000313" key="13">
    <source>
        <dbReference type="EMBL" id="CAD5210518.1"/>
    </source>
</evidence>
<keyword evidence="4" id="KW-0328">Glycosyltransferase</keyword>
<accession>A0A811K532</accession>
<evidence type="ECO:0000256" key="5">
    <source>
        <dbReference type="ARBA" id="ARBA00022679"/>
    </source>
</evidence>
<evidence type="ECO:0000256" key="1">
    <source>
        <dbReference type="ARBA" id="ARBA00004167"/>
    </source>
</evidence>
<comment type="caution">
    <text evidence="13">The sequence shown here is derived from an EMBL/GenBank/DDBJ whole genome shotgun (WGS) entry which is preliminary data.</text>
</comment>
<dbReference type="SUPFAM" id="SSF53756">
    <property type="entry name" value="UDP-Glycosyltransferase/glycogen phosphorylase"/>
    <property type="match status" value="1"/>
</dbReference>
<dbReference type="Pfam" id="PF00201">
    <property type="entry name" value="UDPGT"/>
    <property type="match status" value="1"/>
</dbReference>
<dbReference type="Proteomes" id="UP000783686">
    <property type="component" value="Unassembled WGS sequence"/>
</dbReference>
<dbReference type="Proteomes" id="UP000614601">
    <property type="component" value="Unassembled WGS sequence"/>
</dbReference>
<organism evidence="13 14">
    <name type="scientific">Bursaphelenchus okinawaensis</name>
    <dbReference type="NCBI Taxonomy" id="465554"/>
    <lineage>
        <taxon>Eukaryota</taxon>
        <taxon>Metazoa</taxon>
        <taxon>Ecdysozoa</taxon>
        <taxon>Nematoda</taxon>
        <taxon>Chromadorea</taxon>
        <taxon>Rhabditida</taxon>
        <taxon>Tylenchina</taxon>
        <taxon>Tylenchomorpha</taxon>
        <taxon>Aphelenchoidea</taxon>
        <taxon>Aphelenchoididae</taxon>
        <taxon>Bursaphelenchus</taxon>
    </lineage>
</organism>
<evidence type="ECO:0000256" key="11">
    <source>
        <dbReference type="SAM" id="Phobius"/>
    </source>
</evidence>
<evidence type="ECO:0000256" key="2">
    <source>
        <dbReference type="ARBA" id="ARBA00009995"/>
    </source>
</evidence>
<dbReference type="OrthoDB" id="5835829at2759"/>
<proteinExistence type="inferred from homology"/>
<evidence type="ECO:0000256" key="3">
    <source>
        <dbReference type="ARBA" id="ARBA00012544"/>
    </source>
</evidence>
<evidence type="ECO:0000256" key="9">
    <source>
        <dbReference type="ARBA" id="ARBA00023136"/>
    </source>
</evidence>
<dbReference type="AlphaFoldDB" id="A0A811K532"/>
<dbReference type="Gene3D" id="3.40.50.2000">
    <property type="entry name" value="Glycogen Phosphorylase B"/>
    <property type="match status" value="1"/>
</dbReference>
<dbReference type="GO" id="GO:0015020">
    <property type="term" value="F:glucuronosyltransferase activity"/>
    <property type="evidence" value="ECO:0007669"/>
    <property type="project" value="UniProtKB-EC"/>
</dbReference>
<dbReference type="EMBL" id="CAJFDH010000002">
    <property type="protein sequence ID" value="CAD5210518.1"/>
    <property type="molecule type" value="Genomic_DNA"/>
</dbReference>
<dbReference type="EMBL" id="CAJFCW020000002">
    <property type="protein sequence ID" value="CAG9091522.1"/>
    <property type="molecule type" value="Genomic_DNA"/>
</dbReference>
<keyword evidence="7 12" id="KW-0732">Signal</keyword>
<evidence type="ECO:0000256" key="10">
    <source>
        <dbReference type="ARBA" id="ARBA00047475"/>
    </source>
</evidence>
<dbReference type="PANTHER" id="PTHR48043:SF145">
    <property type="entry name" value="FI06409P-RELATED"/>
    <property type="match status" value="1"/>
</dbReference>
<dbReference type="CDD" id="cd03784">
    <property type="entry name" value="GT1_Gtf-like"/>
    <property type="match status" value="1"/>
</dbReference>
<evidence type="ECO:0000256" key="8">
    <source>
        <dbReference type="ARBA" id="ARBA00022989"/>
    </source>
</evidence>
<dbReference type="PANTHER" id="PTHR48043">
    <property type="entry name" value="EG:EG0003.4 PROTEIN-RELATED"/>
    <property type="match status" value="1"/>
</dbReference>
<evidence type="ECO:0000256" key="12">
    <source>
        <dbReference type="SAM" id="SignalP"/>
    </source>
</evidence>
<dbReference type="FunFam" id="3.40.50.2000:FF:000038">
    <property type="entry name" value="UDP-GlucuronosylTransferase"/>
    <property type="match status" value="1"/>
</dbReference>
<reference evidence="13" key="1">
    <citation type="submission" date="2020-09" db="EMBL/GenBank/DDBJ databases">
        <authorList>
            <person name="Kikuchi T."/>
        </authorList>
    </citation>
    <scope>NUCLEOTIDE SEQUENCE</scope>
    <source>
        <strain evidence="13">SH1</strain>
    </source>
</reference>
<dbReference type="InterPro" id="IPR002213">
    <property type="entry name" value="UDP_glucos_trans"/>
</dbReference>
<evidence type="ECO:0000313" key="14">
    <source>
        <dbReference type="Proteomes" id="UP000614601"/>
    </source>
</evidence>